<dbReference type="EMBL" id="GG738852">
    <property type="protein sequence ID" value="EFC47994.1"/>
    <property type="molecule type" value="Genomic_DNA"/>
</dbReference>
<dbReference type="GeneID" id="8849613"/>
<sequence>MATFFFRNLTEYDPTLLGSTCINVQSKRFGEEGIALESILNTTNKYRRKHNLNELTEESVREYEVQILEIIEYEINTISLFDFVELLTGCVYDLSCPQVIPFVKEKFIAMASKLYDYLLFKPGFLSLQRDPCLFASTLIFLSSKIITSKRNEALLSWRK</sequence>
<evidence type="ECO:0000313" key="2">
    <source>
        <dbReference type="Proteomes" id="UP000006671"/>
    </source>
</evidence>
<dbReference type="InParanoid" id="D2V4U6"/>
<dbReference type="Proteomes" id="UP000006671">
    <property type="component" value="Unassembled WGS sequence"/>
</dbReference>
<dbReference type="VEuPathDB" id="AmoebaDB:NAEGRDRAFT_63911"/>
<reference evidence="1 2" key="1">
    <citation type="journal article" date="2010" name="Cell">
        <title>The genome of Naegleria gruberi illuminates early eukaryotic versatility.</title>
        <authorList>
            <person name="Fritz-Laylin L.K."/>
            <person name="Prochnik S.E."/>
            <person name="Ginger M.L."/>
            <person name="Dacks J.B."/>
            <person name="Carpenter M.L."/>
            <person name="Field M.C."/>
            <person name="Kuo A."/>
            <person name="Paredez A."/>
            <person name="Chapman J."/>
            <person name="Pham J."/>
            <person name="Shu S."/>
            <person name="Neupane R."/>
            <person name="Cipriano M."/>
            <person name="Mancuso J."/>
            <person name="Tu H."/>
            <person name="Salamov A."/>
            <person name="Lindquist E."/>
            <person name="Shapiro H."/>
            <person name="Lucas S."/>
            <person name="Grigoriev I.V."/>
            <person name="Cande W.Z."/>
            <person name="Fulton C."/>
            <person name="Rokhsar D.S."/>
            <person name="Dawson S.C."/>
        </authorList>
    </citation>
    <scope>NUCLEOTIDE SEQUENCE [LARGE SCALE GENOMIC DNA]</scope>
    <source>
        <strain evidence="1 2">NEG-M</strain>
    </source>
</reference>
<dbReference type="OrthoDB" id="10299875at2759"/>
<evidence type="ECO:0000313" key="1">
    <source>
        <dbReference type="EMBL" id="EFC47994.1"/>
    </source>
</evidence>
<gene>
    <name evidence="1" type="ORF">NAEGRDRAFT_63911</name>
</gene>
<dbReference type="RefSeq" id="XP_002680738.1">
    <property type="nucleotide sequence ID" value="XM_002680692.1"/>
</dbReference>
<keyword evidence="2" id="KW-1185">Reference proteome</keyword>
<proteinExistence type="predicted"/>
<protein>
    <submittedName>
        <fullName evidence="1">Predicted protein</fullName>
    </submittedName>
</protein>
<organism evidence="2">
    <name type="scientific">Naegleria gruberi</name>
    <name type="common">Amoeba</name>
    <dbReference type="NCBI Taxonomy" id="5762"/>
    <lineage>
        <taxon>Eukaryota</taxon>
        <taxon>Discoba</taxon>
        <taxon>Heterolobosea</taxon>
        <taxon>Tetramitia</taxon>
        <taxon>Eutetramitia</taxon>
        <taxon>Vahlkampfiidae</taxon>
        <taxon>Naegleria</taxon>
    </lineage>
</organism>
<dbReference type="KEGG" id="ngr:NAEGRDRAFT_63911"/>
<accession>D2V4U6</accession>
<name>D2V4U6_NAEGR</name>
<dbReference type="AlphaFoldDB" id="D2V4U6"/>